<evidence type="ECO:0000256" key="7">
    <source>
        <dbReference type="ARBA" id="ARBA00022840"/>
    </source>
</evidence>
<dbReference type="InterPro" id="IPR003960">
    <property type="entry name" value="ATPase_AAA_CS"/>
</dbReference>
<dbReference type="GO" id="GO:0005743">
    <property type="term" value="C:mitochondrial inner membrane"/>
    <property type="evidence" value="ECO:0007669"/>
    <property type="project" value="UniProtKB-SubCell"/>
</dbReference>
<feature type="compositionally biased region" description="Basic and acidic residues" evidence="12">
    <location>
        <begin position="722"/>
        <end position="739"/>
    </location>
</feature>
<dbReference type="GO" id="GO:0016887">
    <property type="term" value="F:ATP hydrolysis activity"/>
    <property type="evidence" value="ECO:0007669"/>
    <property type="project" value="InterPro"/>
</dbReference>
<keyword evidence="7" id="KW-0067">ATP-binding</keyword>
<feature type="compositionally biased region" description="Polar residues" evidence="12">
    <location>
        <begin position="502"/>
        <end position="512"/>
    </location>
</feature>
<comment type="catalytic activity">
    <reaction evidence="11">
        <text>ATP + H2O = ADP + phosphate + H(+)</text>
        <dbReference type="Rhea" id="RHEA:13065"/>
        <dbReference type="ChEBI" id="CHEBI:15377"/>
        <dbReference type="ChEBI" id="CHEBI:15378"/>
        <dbReference type="ChEBI" id="CHEBI:30616"/>
        <dbReference type="ChEBI" id="CHEBI:43474"/>
        <dbReference type="ChEBI" id="CHEBI:456216"/>
    </reaction>
    <physiologicalReaction direction="left-to-right" evidence="11">
        <dbReference type="Rhea" id="RHEA:13066"/>
    </physiologicalReaction>
</comment>
<evidence type="ECO:0000313" key="16">
    <source>
        <dbReference type="Proteomes" id="UP000613580"/>
    </source>
</evidence>
<feature type="compositionally biased region" description="Basic and acidic residues" evidence="12">
    <location>
        <begin position="679"/>
        <end position="691"/>
    </location>
</feature>
<evidence type="ECO:0000256" key="11">
    <source>
        <dbReference type="ARBA" id="ARBA00048778"/>
    </source>
</evidence>
<evidence type="ECO:0000256" key="8">
    <source>
        <dbReference type="ARBA" id="ARBA00022989"/>
    </source>
</evidence>
<dbReference type="InterPro" id="IPR003959">
    <property type="entry name" value="ATPase_AAA_core"/>
</dbReference>
<dbReference type="Gene3D" id="3.40.50.300">
    <property type="entry name" value="P-loop containing nucleotide triphosphate hydrolases"/>
    <property type="match status" value="1"/>
</dbReference>
<evidence type="ECO:0000313" key="15">
    <source>
        <dbReference type="EMBL" id="KAF7305395.1"/>
    </source>
</evidence>
<dbReference type="Pfam" id="PF00004">
    <property type="entry name" value="AAA"/>
    <property type="match status" value="2"/>
</dbReference>
<feature type="region of interest" description="Disordered" evidence="12">
    <location>
        <begin position="476"/>
        <end position="512"/>
    </location>
</feature>
<keyword evidence="6 15" id="KW-0378">Hydrolase</keyword>
<evidence type="ECO:0000259" key="14">
    <source>
        <dbReference type="SMART" id="SM01024"/>
    </source>
</evidence>
<feature type="domain" description="BCS1 N-terminal" evidence="14">
    <location>
        <begin position="46"/>
        <end position="376"/>
    </location>
</feature>
<accession>A0A8H6SWW1</accession>
<protein>
    <submittedName>
        <fullName evidence="15">p-loop containing nucleoside triphosphate hydrolase protein</fullName>
    </submittedName>
</protein>
<dbReference type="Pfam" id="PF25426">
    <property type="entry name" value="AAA_lid_BCS1"/>
    <property type="match status" value="1"/>
</dbReference>
<sequence>MYETILPILLALPLVLYFWQTPIALVAGTFQKVLANPQASELLRFIFLGTVVEAGRQVGQLVYDYTGSLFVVRAEFGTGDFAYDWVTCYMDSQRVWHESRSFKVVARNAALRPKHGAIAGKALLGATDGHPDPVYEPAQASPALFRWKGYWISVNKPTAGYAHYDTGNEVGGKLVISILGGKRQVLDDFVNAAREYYIESRFLPRRVNPDLDKEPSGALMSAEFKQSDSSYEWILAYLRSANVNALQRGMHFTISTKQSDVAWGEPGTPDKHAVRFMPAHATQQQFLFTSPTTGRSTWLQVVVKPGDLNWSTNAYVGGAVSIILHTTDRSVLADLIETARQTYLEHGVSRVNVHLADNRGEWAKTVSKSRRPMSTLILPTDVKEMLLHDAREFLDSEQWYNEAGIPHRRGYLLYGEPGTGKSSTIHALAGELGLEIYFVSLANPGIDDYTLAKLISDTPARCILLIEDIDCAFPSRDADAEEDDDPALDQPLFDKDGKPMPRNSSGPTLPKSNVTLSGLLNVLDSVSSEEGRLMFATTNHIENLDSALIRAGRMDVKIQYRLADLSQLEAVFMRFFPLEHSSSPDVEFSDPPAGQQHSSSRPAPYTAPKLAELATAFAKAVPAHTYSIAQIQGYLLTKKRDPVGALEGVHAWLVGQAEEKRAMAELKAKRKEERRRRREQREREAKEREAKAAPAKLAEQLDSEGPVLPVLVNGGKVNGIHSDAKDHGVENGSGDDGHA</sequence>
<evidence type="ECO:0000256" key="5">
    <source>
        <dbReference type="ARBA" id="ARBA00022792"/>
    </source>
</evidence>
<dbReference type="InterPro" id="IPR027417">
    <property type="entry name" value="P-loop_NTPase"/>
</dbReference>
<feature type="domain" description="AAA+ ATPase" evidence="13">
    <location>
        <begin position="407"/>
        <end position="564"/>
    </location>
</feature>
<comment type="similarity">
    <text evidence="2">Belongs to the AAA ATPase family. BCS1 subfamily.</text>
</comment>
<dbReference type="EMBL" id="JACAZE010000010">
    <property type="protein sequence ID" value="KAF7305395.1"/>
    <property type="molecule type" value="Genomic_DNA"/>
</dbReference>
<evidence type="ECO:0000256" key="9">
    <source>
        <dbReference type="ARBA" id="ARBA00023128"/>
    </source>
</evidence>
<evidence type="ECO:0000256" key="6">
    <source>
        <dbReference type="ARBA" id="ARBA00022801"/>
    </source>
</evidence>
<dbReference type="InterPro" id="IPR050747">
    <property type="entry name" value="Mitochondrial_chaperone_BCS1"/>
</dbReference>
<evidence type="ECO:0000256" key="2">
    <source>
        <dbReference type="ARBA" id="ARBA00007448"/>
    </source>
</evidence>
<keyword evidence="4" id="KW-0547">Nucleotide-binding</keyword>
<dbReference type="Proteomes" id="UP000613580">
    <property type="component" value="Unassembled WGS sequence"/>
</dbReference>
<keyword evidence="9" id="KW-0496">Mitochondrion</keyword>
<keyword evidence="16" id="KW-1185">Reference proteome</keyword>
<dbReference type="AlphaFoldDB" id="A0A8H6SWW1"/>
<dbReference type="InterPro" id="IPR057495">
    <property type="entry name" value="AAA_lid_BCS1"/>
</dbReference>
<comment type="subcellular location">
    <subcellularLocation>
        <location evidence="1">Mitochondrion inner membrane</location>
        <topology evidence="1">Single-pass membrane protein</topology>
    </subcellularLocation>
</comment>
<evidence type="ECO:0000256" key="3">
    <source>
        <dbReference type="ARBA" id="ARBA00022692"/>
    </source>
</evidence>
<dbReference type="SUPFAM" id="SSF52540">
    <property type="entry name" value="P-loop containing nucleoside triphosphate hydrolases"/>
    <property type="match status" value="1"/>
</dbReference>
<evidence type="ECO:0000259" key="13">
    <source>
        <dbReference type="SMART" id="SM00382"/>
    </source>
</evidence>
<proteinExistence type="inferred from homology"/>
<reference evidence="15" key="1">
    <citation type="submission" date="2020-05" db="EMBL/GenBank/DDBJ databases">
        <title>Mycena genomes resolve the evolution of fungal bioluminescence.</title>
        <authorList>
            <person name="Tsai I.J."/>
        </authorList>
    </citation>
    <scope>NUCLEOTIDE SEQUENCE</scope>
    <source>
        <strain evidence="15">110903Hualien_Pintung</strain>
    </source>
</reference>
<feature type="region of interest" description="Disordered" evidence="12">
    <location>
        <begin position="583"/>
        <end position="605"/>
    </location>
</feature>
<dbReference type="InterPro" id="IPR014851">
    <property type="entry name" value="BCS1_N"/>
</dbReference>
<feature type="region of interest" description="Disordered" evidence="12">
    <location>
        <begin position="665"/>
        <end position="739"/>
    </location>
</feature>
<keyword evidence="8" id="KW-1133">Transmembrane helix</keyword>
<keyword evidence="5" id="KW-0999">Mitochondrion inner membrane</keyword>
<evidence type="ECO:0000256" key="10">
    <source>
        <dbReference type="ARBA" id="ARBA00023136"/>
    </source>
</evidence>
<dbReference type="OrthoDB" id="10251412at2759"/>
<organism evidence="15 16">
    <name type="scientific">Mycena chlorophos</name>
    <name type="common">Agaric fungus</name>
    <name type="synonym">Agaricus chlorophos</name>
    <dbReference type="NCBI Taxonomy" id="658473"/>
    <lineage>
        <taxon>Eukaryota</taxon>
        <taxon>Fungi</taxon>
        <taxon>Dikarya</taxon>
        <taxon>Basidiomycota</taxon>
        <taxon>Agaricomycotina</taxon>
        <taxon>Agaricomycetes</taxon>
        <taxon>Agaricomycetidae</taxon>
        <taxon>Agaricales</taxon>
        <taxon>Marasmiineae</taxon>
        <taxon>Mycenaceae</taxon>
        <taxon>Mycena</taxon>
    </lineage>
</organism>
<comment type="caution">
    <text evidence="15">The sequence shown here is derived from an EMBL/GenBank/DDBJ whole genome shotgun (WGS) entry which is preliminary data.</text>
</comment>
<evidence type="ECO:0000256" key="12">
    <source>
        <dbReference type="SAM" id="MobiDB-lite"/>
    </source>
</evidence>
<dbReference type="Pfam" id="PF08740">
    <property type="entry name" value="BCS1_N"/>
    <property type="match status" value="2"/>
</dbReference>
<dbReference type="PROSITE" id="PS00674">
    <property type="entry name" value="AAA"/>
    <property type="match status" value="1"/>
</dbReference>
<dbReference type="GO" id="GO:0005524">
    <property type="term" value="F:ATP binding"/>
    <property type="evidence" value="ECO:0007669"/>
    <property type="project" value="UniProtKB-KW"/>
</dbReference>
<evidence type="ECO:0000256" key="4">
    <source>
        <dbReference type="ARBA" id="ARBA00022741"/>
    </source>
</evidence>
<dbReference type="InterPro" id="IPR003593">
    <property type="entry name" value="AAA+_ATPase"/>
</dbReference>
<dbReference type="PANTHER" id="PTHR23070">
    <property type="entry name" value="BCS1 AAA-TYPE ATPASE"/>
    <property type="match status" value="1"/>
</dbReference>
<name>A0A8H6SWW1_MYCCL</name>
<dbReference type="SMART" id="SM01024">
    <property type="entry name" value="BCS1_N"/>
    <property type="match status" value="1"/>
</dbReference>
<keyword evidence="3" id="KW-0812">Transmembrane</keyword>
<dbReference type="SMART" id="SM00382">
    <property type="entry name" value="AAA"/>
    <property type="match status" value="1"/>
</dbReference>
<evidence type="ECO:0000256" key="1">
    <source>
        <dbReference type="ARBA" id="ARBA00004434"/>
    </source>
</evidence>
<gene>
    <name evidence="15" type="ORF">HMN09_00791900</name>
</gene>
<keyword evidence="10" id="KW-0472">Membrane</keyword>